<keyword evidence="2" id="KW-0238">DNA-binding</keyword>
<evidence type="ECO:0000256" key="2">
    <source>
        <dbReference type="ARBA" id="ARBA00023125"/>
    </source>
</evidence>
<dbReference type="SUPFAM" id="SSF53822">
    <property type="entry name" value="Periplasmic binding protein-like I"/>
    <property type="match status" value="1"/>
</dbReference>
<dbReference type="EMBL" id="JBEZAE010000047">
    <property type="protein sequence ID" value="MEU7075814.1"/>
    <property type="molecule type" value="Genomic_DNA"/>
</dbReference>
<sequence>MEFAEASLIPLTSVRHPAGEISRVAAELLLEEIDPARPERLHRHTGIVLQPELVVRRSGLSCR</sequence>
<keyword evidence="6" id="KW-1185">Reference proteome</keyword>
<accession>A0ABV3CM01</accession>
<gene>
    <name evidence="5" type="ORF">AB0A88_37700</name>
</gene>
<reference evidence="5 6" key="1">
    <citation type="submission" date="2024-06" db="EMBL/GenBank/DDBJ databases">
        <title>The Natural Products Discovery Center: Release of the First 8490 Sequenced Strains for Exploring Actinobacteria Biosynthetic Diversity.</title>
        <authorList>
            <person name="Kalkreuter E."/>
            <person name="Kautsar S.A."/>
            <person name="Yang D."/>
            <person name="Bader C.D."/>
            <person name="Teijaro C.N."/>
            <person name="Fluegel L."/>
            <person name="Davis C.M."/>
            <person name="Simpson J.R."/>
            <person name="Lauterbach L."/>
            <person name="Steele A.D."/>
            <person name="Gui C."/>
            <person name="Meng S."/>
            <person name="Li G."/>
            <person name="Viehrig K."/>
            <person name="Ye F."/>
            <person name="Su P."/>
            <person name="Kiefer A.F."/>
            <person name="Nichols A."/>
            <person name="Cepeda A.J."/>
            <person name="Yan W."/>
            <person name="Fan B."/>
            <person name="Jiang Y."/>
            <person name="Adhikari A."/>
            <person name="Zheng C.-J."/>
            <person name="Schuster L."/>
            <person name="Cowan T.M."/>
            <person name="Smanski M.J."/>
            <person name="Chevrette M.G."/>
            <person name="De Carvalho L.P.S."/>
            <person name="Shen B."/>
        </authorList>
    </citation>
    <scope>NUCLEOTIDE SEQUENCE [LARGE SCALE GENOMIC DNA]</scope>
    <source>
        <strain evidence="5 6">NPDC045974</strain>
    </source>
</reference>
<evidence type="ECO:0000256" key="1">
    <source>
        <dbReference type="ARBA" id="ARBA00023015"/>
    </source>
</evidence>
<feature type="domain" description="Transcriptional regulator LacI/GalR-like sensor" evidence="4">
    <location>
        <begin position="3"/>
        <end position="58"/>
    </location>
</feature>
<dbReference type="Proteomes" id="UP001551329">
    <property type="component" value="Unassembled WGS sequence"/>
</dbReference>
<evidence type="ECO:0000256" key="3">
    <source>
        <dbReference type="ARBA" id="ARBA00023163"/>
    </source>
</evidence>
<keyword evidence="1" id="KW-0805">Transcription regulation</keyword>
<dbReference type="InterPro" id="IPR028082">
    <property type="entry name" value="Peripla_BP_I"/>
</dbReference>
<dbReference type="InterPro" id="IPR046335">
    <property type="entry name" value="LacI/GalR-like_sensor"/>
</dbReference>
<name>A0ABV3CM01_9ACTN</name>
<evidence type="ECO:0000259" key="4">
    <source>
        <dbReference type="Pfam" id="PF13377"/>
    </source>
</evidence>
<evidence type="ECO:0000313" key="5">
    <source>
        <dbReference type="EMBL" id="MEU7075814.1"/>
    </source>
</evidence>
<comment type="caution">
    <text evidence="5">The sequence shown here is derived from an EMBL/GenBank/DDBJ whole genome shotgun (WGS) entry which is preliminary data.</text>
</comment>
<organism evidence="5 6">
    <name type="scientific">Streptomyces narbonensis</name>
    <dbReference type="NCBI Taxonomy" id="67333"/>
    <lineage>
        <taxon>Bacteria</taxon>
        <taxon>Bacillati</taxon>
        <taxon>Actinomycetota</taxon>
        <taxon>Actinomycetes</taxon>
        <taxon>Kitasatosporales</taxon>
        <taxon>Streptomycetaceae</taxon>
        <taxon>Streptomyces</taxon>
    </lineage>
</organism>
<protein>
    <submittedName>
        <fullName evidence="5">Substrate-binding domain-containing protein</fullName>
    </submittedName>
</protein>
<dbReference type="Pfam" id="PF13377">
    <property type="entry name" value="Peripla_BP_3"/>
    <property type="match status" value="1"/>
</dbReference>
<dbReference type="Gene3D" id="3.40.50.2300">
    <property type="match status" value="2"/>
</dbReference>
<keyword evidence="3" id="KW-0804">Transcription</keyword>
<proteinExistence type="predicted"/>
<evidence type="ECO:0000313" key="6">
    <source>
        <dbReference type="Proteomes" id="UP001551329"/>
    </source>
</evidence>